<name>A0A4S8MUE4_DENBC</name>
<keyword evidence="2" id="KW-1185">Reference proteome</keyword>
<dbReference type="AlphaFoldDB" id="A0A4S8MUE4"/>
<feature type="non-terminal residue" evidence="1">
    <location>
        <position position="1"/>
    </location>
</feature>
<protein>
    <submittedName>
        <fullName evidence="1">Uncharacterized protein</fullName>
    </submittedName>
</protein>
<sequence length="53" mass="6048">YCRQVEDFCTSHNLPLDCTPSILSCYVAFTSHHIASAPKYLTGARHYLKDLYP</sequence>
<feature type="non-terminal residue" evidence="1">
    <location>
        <position position="53"/>
    </location>
</feature>
<gene>
    <name evidence="1" type="ORF">K435DRAFT_569125</name>
</gene>
<reference evidence="1 2" key="1">
    <citation type="journal article" date="2019" name="Nat. Ecol. Evol.">
        <title>Megaphylogeny resolves global patterns of mushroom evolution.</title>
        <authorList>
            <person name="Varga T."/>
            <person name="Krizsan K."/>
            <person name="Foldi C."/>
            <person name="Dima B."/>
            <person name="Sanchez-Garcia M."/>
            <person name="Sanchez-Ramirez S."/>
            <person name="Szollosi G.J."/>
            <person name="Szarkandi J.G."/>
            <person name="Papp V."/>
            <person name="Albert L."/>
            <person name="Andreopoulos W."/>
            <person name="Angelini C."/>
            <person name="Antonin V."/>
            <person name="Barry K.W."/>
            <person name="Bougher N.L."/>
            <person name="Buchanan P."/>
            <person name="Buyck B."/>
            <person name="Bense V."/>
            <person name="Catcheside P."/>
            <person name="Chovatia M."/>
            <person name="Cooper J."/>
            <person name="Damon W."/>
            <person name="Desjardin D."/>
            <person name="Finy P."/>
            <person name="Geml J."/>
            <person name="Haridas S."/>
            <person name="Hughes K."/>
            <person name="Justo A."/>
            <person name="Karasinski D."/>
            <person name="Kautmanova I."/>
            <person name="Kiss B."/>
            <person name="Kocsube S."/>
            <person name="Kotiranta H."/>
            <person name="LaButti K.M."/>
            <person name="Lechner B.E."/>
            <person name="Liimatainen K."/>
            <person name="Lipzen A."/>
            <person name="Lukacs Z."/>
            <person name="Mihaltcheva S."/>
            <person name="Morgado L.N."/>
            <person name="Niskanen T."/>
            <person name="Noordeloos M.E."/>
            <person name="Ohm R.A."/>
            <person name="Ortiz-Santana B."/>
            <person name="Ovrebo C."/>
            <person name="Racz N."/>
            <person name="Riley R."/>
            <person name="Savchenko A."/>
            <person name="Shiryaev A."/>
            <person name="Soop K."/>
            <person name="Spirin V."/>
            <person name="Szebenyi C."/>
            <person name="Tomsovsky M."/>
            <person name="Tulloss R.E."/>
            <person name="Uehling J."/>
            <person name="Grigoriev I.V."/>
            <person name="Vagvolgyi C."/>
            <person name="Papp T."/>
            <person name="Martin F.M."/>
            <person name="Miettinen O."/>
            <person name="Hibbett D.S."/>
            <person name="Nagy L.G."/>
        </authorList>
    </citation>
    <scope>NUCLEOTIDE SEQUENCE [LARGE SCALE GENOMIC DNA]</scope>
    <source>
        <strain evidence="1 2">CBS 962.96</strain>
    </source>
</reference>
<evidence type="ECO:0000313" key="2">
    <source>
        <dbReference type="Proteomes" id="UP000297245"/>
    </source>
</evidence>
<dbReference type="Proteomes" id="UP000297245">
    <property type="component" value="Unassembled WGS sequence"/>
</dbReference>
<proteinExistence type="predicted"/>
<dbReference type="EMBL" id="ML179041">
    <property type="protein sequence ID" value="THV06837.1"/>
    <property type="molecule type" value="Genomic_DNA"/>
</dbReference>
<accession>A0A4S8MUE4</accession>
<dbReference type="OrthoDB" id="5598396at2759"/>
<evidence type="ECO:0000313" key="1">
    <source>
        <dbReference type="EMBL" id="THV06837.1"/>
    </source>
</evidence>
<organism evidence="1 2">
    <name type="scientific">Dendrothele bispora (strain CBS 962.96)</name>
    <dbReference type="NCBI Taxonomy" id="1314807"/>
    <lineage>
        <taxon>Eukaryota</taxon>
        <taxon>Fungi</taxon>
        <taxon>Dikarya</taxon>
        <taxon>Basidiomycota</taxon>
        <taxon>Agaricomycotina</taxon>
        <taxon>Agaricomycetes</taxon>
        <taxon>Agaricomycetidae</taxon>
        <taxon>Agaricales</taxon>
        <taxon>Agaricales incertae sedis</taxon>
        <taxon>Dendrothele</taxon>
    </lineage>
</organism>